<dbReference type="Proteomes" id="UP000233556">
    <property type="component" value="Unassembled WGS sequence"/>
</dbReference>
<organism evidence="2 3">
    <name type="scientific">Limosa lapponica baueri</name>
    <dbReference type="NCBI Taxonomy" id="1758121"/>
    <lineage>
        <taxon>Eukaryota</taxon>
        <taxon>Metazoa</taxon>
        <taxon>Chordata</taxon>
        <taxon>Craniata</taxon>
        <taxon>Vertebrata</taxon>
        <taxon>Euteleostomi</taxon>
        <taxon>Archelosauria</taxon>
        <taxon>Archosauria</taxon>
        <taxon>Dinosauria</taxon>
        <taxon>Saurischia</taxon>
        <taxon>Theropoda</taxon>
        <taxon>Coelurosauria</taxon>
        <taxon>Aves</taxon>
        <taxon>Neognathae</taxon>
        <taxon>Neoaves</taxon>
        <taxon>Charadriiformes</taxon>
        <taxon>Scolopacidae</taxon>
        <taxon>Limosa</taxon>
    </lineage>
</organism>
<dbReference type="SUPFAM" id="SSF56672">
    <property type="entry name" value="DNA/RNA polymerases"/>
    <property type="match status" value="1"/>
</dbReference>
<reference evidence="3" key="2">
    <citation type="submission" date="2017-12" db="EMBL/GenBank/DDBJ databases">
        <title>Genome sequence of the Bar-tailed Godwit (Limosa lapponica baueri).</title>
        <authorList>
            <person name="Lima N.C.B."/>
            <person name="Parody-Merino A.M."/>
            <person name="Battley P.F."/>
            <person name="Fidler A.E."/>
            <person name="Prosdocimi F."/>
        </authorList>
    </citation>
    <scope>NUCLEOTIDE SEQUENCE [LARGE SCALE GENOMIC DNA]</scope>
</reference>
<gene>
    <name evidence="2" type="ORF">llap_14260</name>
</gene>
<reference evidence="3" key="1">
    <citation type="submission" date="2017-11" db="EMBL/GenBank/DDBJ databases">
        <authorList>
            <person name="Lima N.C."/>
            <person name="Parody-Merino A.M."/>
            <person name="Battley P.F."/>
            <person name="Fidler A.E."/>
            <person name="Prosdocimi F."/>
        </authorList>
    </citation>
    <scope>NUCLEOTIDE SEQUENCE [LARGE SCALE GENOMIC DNA]</scope>
</reference>
<dbReference type="OrthoDB" id="416454at2759"/>
<proteinExistence type="predicted"/>
<evidence type="ECO:0000313" key="2">
    <source>
        <dbReference type="EMBL" id="PKU35437.1"/>
    </source>
</evidence>
<dbReference type="PROSITE" id="PS50878">
    <property type="entry name" value="RT_POL"/>
    <property type="match status" value="1"/>
</dbReference>
<sequence>MTMSQQCTLATRKGNNLLGCFRQSMASKSREVIFPLLWVISLVDKGNTVNVVYLDFSKAFHTIFHSILLRKLAAHGLDGSTLHWLKNWLEGLDQRAVVNGVKSSWCLVTSGVPQGLVWGSVLFNIFINNLDKGIECTLSKFADNIKLGGNVDLLDGRKALQSNLERLDRWAEANGMSLTRPSPESCTWVTTIPCSATGLGESGWRAAWEKRTWGYWSRAI</sequence>
<keyword evidence="2" id="KW-0808">Transferase</keyword>
<accession>A0A2I0TNR1</accession>
<evidence type="ECO:0000313" key="3">
    <source>
        <dbReference type="Proteomes" id="UP000233556"/>
    </source>
</evidence>
<feature type="domain" description="Reverse transcriptase" evidence="1">
    <location>
        <begin position="1"/>
        <end position="201"/>
    </location>
</feature>
<dbReference type="InterPro" id="IPR000477">
    <property type="entry name" value="RT_dom"/>
</dbReference>
<keyword evidence="2" id="KW-0695">RNA-directed DNA polymerase</keyword>
<dbReference type="GO" id="GO:0003964">
    <property type="term" value="F:RNA-directed DNA polymerase activity"/>
    <property type="evidence" value="ECO:0007669"/>
    <property type="project" value="UniProtKB-KW"/>
</dbReference>
<dbReference type="AlphaFoldDB" id="A0A2I0TNR1"/>
<dbReference type="Pfam" id="PF00078">
    <property type="entry name" value="RVT_1"/>
    <property type="match status" value="1"/>
</dbReference>
<name>A0A2I0TNR1_LIMLA</name>
<dbReference type="EMBL" id="KZ508260">
    <property type="protein sequence ID" value="PKU35437.1"/>
    <property type="molecule type" value="Genomic_DNA"/>
</dbReference>
<keyword evidence="3" id="KW-1185">Reference proteome</keyword>
<dbReference type="InterPro" id="IPR043502">
    <property type="entry name" value="DNA/RNA_pol_sf"/>
</dbReference>
<evidence type="ECO:0000259" key="1">
    <source>
        <dbReference type="PROSITE" id="PS50878"/>
    </source>
</evidence>
<keyword evidence="2" id="KW-0548">Nucleotidyltransferase</keyword>
<protein>
    <submittedName>
        <fullName evidence="2">Rna-directed dna polymerase from mobile element jockey-like</fullName>
    </submittedName>
</protein>
<dbReference type="PANTHER" id="PTHR33332">
    <property type="entry name" value="REVERSE TRANSCRIPTASE DOMAIN-CONTAINING PROTEIN"/>
    <property type="match status" value="1"/>
</dbReference>